<dbReference type="PRINTS" id="PR00081">
    <property type="entry name" value="GDHRDH"/>
</dbReference>
<dbReference type="Pfam" id="PF02036">
    <property type="entry name" value="SCP2"/>
    <property type="match status" value="1"/>
</dbReference>
<evidence type="ECO:0000256" key="4">
    <source>
        <dbReference type="ARBA" id="ARBA00022857"/>
    </source>
</evidence>
<reference evidence="10 11" key="1">
    <citation type="submission" date="2023-03" db="EMBL/GenBank/DDBJ databases">
        <title>High recombination rates correlate with genetic variation in Cardiocondyla obscurior ants.</title>
        <authorList>
            <person name="Errbii M."/>
        </authorList>
    </citation>
    <scope>NUCLEOTIDE SEQUENCE [LARGE SCALE GENOMIC DNA]</scope>
    <source>
        <strain evidence="10">Alpha-2009</strain>
        <tissue evidence="10">Whole body</tissue>
    </source>
</reference>
<dbReference type="Proteomes" id="UP001430953">
    <property type="component" value="Unassembled WGS sequence"/>
</dbReference>
<evidence type="ECO:0000256" key="1">
    <source>
        <dbReference type="ARBA" id="ARBA00004173"/>
    </source>
</evidence>
<dbReference type="Gene3D" id="3.40.50.720">
    <property type="entry name" value="NAD(P)-binding Rossmann-like Domain"/>
    <property type="match status" value="1"/>
</dbReference>
<evidence type="ECO:0000256" key="5">
    <source>
        <dbReference type="ARBA" id="ARBA00023002"/>
    </source>
</evidence>
<dbReference type="PANTHER" id="PTHR42808:SF3">
    <property type="entry name" value="HYDROXYSTEROID DEHYDROGENASE-LIKE PROTEIN 2"/>
    <property type="match status" value="1"/>
</dbReference>
<dbReference type="GO" id="GO:0016491">
    <property type="term" value="F:oxidoreductase activity"/>
    <property type="evidence" value="ECO:0007669"/>
    <property type="project" value="UniProtKB-KW"/>
</dbReference>
<comment type="similarity">
    <text evidence="3">Belongs to the short-chain dehydrogenases/reductases (SDR) family.</text>
</comment>
<evidence type="ECO:0000313" key="10">
    <source>
        <dbReference type="EMBL" id="KAL0100412.1"/>
    </source>
</evidence>
<keyword evidence="11" id="KW-1185">Reference proteome</keyword>
<dbReference type="AlphaFoldDB" id="A0AAW2EB02"/>
<dbReference type="InterPro" id="IPR003033">
    <property type="entry name" value="SCP2_sterol-bd_dom"/>
</dbReference>
<keyword evidence="7" id="KW-0576">Peroxisome</keyword>
<keyword evidence="5" id="KW-0560">Oxidoreductase</keyword>
<dbReference type="PANTHER" id="PTHR42808">
    <property type="entry name" value="HYDROXYSTEROID DEHYDROGENASE-LIKE PROTEIN 2"/>
    <property type="match status" value="1"/>
</dbReference>
<dbReference type="SUPFAM" id="SSF55718">
    <property type="entry name" value="SCP-like"/>
    <property type="match status" value="1"/>
</dbReference>
<evidence type="ECO:0000256" key="2">
    <source>
        <dbReference type="ARBA" id="ARBA00004275"/>
    </source>
</evidence>
<evidence type="ECO:0000256" key="7">
    <source>
        <dbReference type="ARBA" id="ARBA00023140"/>
    </source>
</evidence>
<comment type="caution">
    <text evidence="10">The sequence shown here is derived from an EMBL/GenBank/DDBJ whole genome shotgun (WGS) entry which is preliminary data.</text>
</comment>
<organism evidence="10 11">
    <name type="scientific">Cardiocondyla obscurior</name>
    <dbReference type="NCBI Taxonomy" id="286306"/>
    <lineage>
        <taxon>Eukaryota</taxon>
        <taxon>Metazoa</taxon>
        <taxon>Ecdysozoa</taxon>
        <taxon>Arthropoda</taxon>
        <taxon>Hexapoda</taxon>
        <taxon>Insecta</taxon>
        <taxon>Pterygota</taxon>
        <taxon>Neoptera</taxon>
        <taxon>Endopterygota</taxon>
        <taxon>Hymenoptera</taxon>
        <taxon>Apocrita</taxon>
        <taxon>Aculeata</taxon>
        <taxon>Formicoidea</taxon>
        <taxon>Formicidae</taxon>
        <taxon>Myrmicinae</taxon>
        <taxon>Cardiocondyla</taxon>
    </lineage>
</organism>
<dbReference type="GO" id="GO:0005777">
    <property type="term" value="C:peroxisome"/>
    <property type="evidence" value="ECO:0007669"/>
    <property type="project" value="UniProtKB-SubCell"/>
</dbReference>
<dbReference type="InterPro" id="IPR002347">
    <property type="entry name" value="SDR_fam"/>
</dbReference>
<keyword evidence="4" id="KW-0521">NADP</keyword>
<dbReference type="NCBIfam" id="NF006133">
    <property type="entry name" value="PRK08278.1"/>
    <property type="match status" value="1"/>
</dbReference>
<gene>
    <name evidence="10" type="ORF">PUN28_019632</name>
</gene>
<keyword evidence="6" id="KW-0496">Mitochondrion</keyword>
<dbReference type="SUPFAM" id="SSF51735">
    <property type="entry name" value="NAD(P)-binding Rossmann-fold domains"/>
    <property type="match status" value="1"/>
</dbReference>
<dbReference type="EMBL" id="JADYXP020000026">
    <property type="protein sequence ID" value="KAL0100412.1"/>
    <property type="molecule type" value="Genomic_DNA"/>
</dbReference>
<dbReference type="FunFam" id="3.40.50.720:FF:000301">
    <property type="entry name" value="Hydroxysteroid dehydrogenase like 2"/>
    <property type="match status" value="1"/>
</dbReference>
<dbReference type="GO" id="GO:0005739">
    <property type="term" value="C:mitochondrion"/>
    <property type="evidence" value="ECO:0007669"/>
    <property type="project" value="UniProtKB-SubCell"/>
</dbReference>
<evidence type="ECO:0000313" key="11">
    <source>
        <dbReference type="Proteomes" id="UP001430953"/>
    </source>
</evidence>
<evidence type="ECO:0000256" key="3">
    <source>
        <dbReference type="ARBA" id="ARBA00006484"/>
    </source>
</evidence>
<dbReference type="InterPro" id="IPR036527">
    <property type="entry name" value="SCP2_sterol-bd_dom_sf"/>
</dbReference>
<dbReference type="Gene3D" id="3.30.1050.10">
    <property type="entry name" value="SCP2 sterol-binding domain"/>
    <property type="match status" value="1"/>
</dbReference>
<evidence type="ECO:0000259" key="9">
    <source>
        <dbReference type="Pfam" id="PF02036"/>
    </source>
</evidence>
<dbReference type="InterPro" id="IPR036291">
    <property type="entry name" value="NAD(P)-bd_dom_sf"/>
</dbReference>
<name>A0AAW2EB02_9HYME</name>
<evidence type="ECO:0000256" key="8">
    <source>
        <dbReference type="ARBA" id="ARBA00040243"/>
    </source>
</evidence>
<dbReference type="InterPro" id="IPR051935">
    <property type="entry name" value="HSDL2"/>
</dbReference>
<accession>A0AAW2EB02</accession>
<dbReference type="Pfam" id="PF00106">
    <property type="entry name" value="adh_short"/>
    <property type="match status" value="1"/>
</dbReference>
<sequence length="408" mass="43783">MINTGKLAGRTIFITGASRGIGKSIALKAAKDGANVVIAAKTADPHPKLPGTIYTAASEIEAAGGKALPCIVDVRDEKQVISAVENAVAKFGGIDVVVNNASAISLTGTLATDMKRYDLMNNINARGTFLVSKVCIPYLQKSTNPHIVNISPPLSMKPIWFKNHVAYTMAKYGMSMCVLGMAEELKPDGIAVNAVWPKTAIHTAAMDMLSGSDSKNVCRKPEIMSDAVYALLCKDSKSITGQFLIDEDILKNEGITDFTDYACNPEYKDQLMLDFFLDDAQVEGNNSSSFKTSNKESGQIAHVFDAINANLSTELVSKTGAIYKFNVKGKEPGVWFLDLKNGKGSTGKGEPSQPADATLTMDSDNFFAMFSGKLKPASAFMTGKLNISGNMQKAMKLEKLMSSLKSKL</sequence>
<evidence type="ECO:0000256" key="6">
    <source>
        <dbReference type="ARBA" id="ARBA00023128"/>
    </source>
</evidence>
<dbReference type="CDD" id="cd09762">
    <property type="entry name" value="HSDL2_SDR_c"/>
    <property type="match status" value="1"/>
</dbReference>
<comment type="subcellular location">
    <subcellularLocation>
        <location evidence="1">Mitochondrion</location>
    </subcellularLocation>
    <subcellularLocation>
        <location evidence="2">Peroxisome</location>
    </subcellularLocation>
</comment>
<proteinExistence type="inferred from homology"/>
<protein>
    <recommendedName>
        <fullName evidence="8">Hydroxysteroid dehydrogenase-like protein 2</fullName>
    </recommendedName>
</protein>
<feature type="domain" description="SCP2" evidence="9">
    <location>
        <begin position="311"/>
        <end position="401"/>
    </location>
</feature>